<dbReference type="Pfam" id="PF01740">
    <property type="entry name" value="STAS"/>
    <property type="match status" value="1"/>
</dbReference>
<evidence type="ECO:0000259" key="1">
    <source>
        <dbReference type="PROSITE" id="PS50801"/>
    </source>
</evidence>
<dbReference type="EMBL" id="FOAP01000006">
    <property type="protein sequence ID" value="SEL49737.1"/>
    <property type="molecule type" value="Genomic_DNA"/>
</dbReference>
<dbReference type="RefSeq" id="WP_075006913.1">
    <property type="nucleotide sequence ID" value="NZ_FOAP01000006.1"/>
</dbReference>
<protein>
    <submittedName>
        <fullName evidence="2">Anti-anti-sigma factor</fullName>
    </submittedName>
</protein>
<dbReference type="CDD" id="cd07043">
    <property type="entry name" value="STAS_anti-anti-sigma_factors"/>
    <property type="match status" value="1"/>
</dbReference>
<dbReference type="PROSITE" id="PS50801">
    <property type="entry name" value="STAS"/>
    <property type="match status" value="1"/>
</dbReference>
<proteinExistence type="predicted"/>
<dbReference type="Gene3D" id="3.30.750.24">
    <property type="entry name" value="STAS domain"/>
    <property type="match status" value="1"/>
</dbReference>
<dbReference type="InterPro" id="IPR002645">
    <property type="entry name" value="STAS_dom"/>
</dbReference>
<organism evidence="2 3">
    <name type="scientific">Stigmatella aurantiaca</name>
    <dbReference type="NCBI Taxonomy" id="41"/>
    <lineage>
        <taxon>Bacteria</taxon>
        <taxon>Pseudomonadati</taxon>
        <taxon>Myxococcota</taxon>
        <taxon>Myxococcia</taxon>
        <taxon>Myxococcales</taxon>
        <taxon>Cystobacterineae</taxon>
        <taxon>Archangiaceae</taxon>
        <taxon>Stigmatella</taxon>
    </lineage>
</organism>
<dbReference type="InterPro" id="IPR036513">
    <property type="entry name" value="STAS_dom_sf"/>
</dbReference>
<dbReference type="SUPFAM" id="SSF52091">
    <property type="entry name" value="SpoIIaa-like"/>
    <property type="match status" value="1"/>
</dbReference>
<evidence type="ECO:0000313" key="2">
    <source>
        <dbReference type="EMBL" id="SEL49737.1"/>
    </source>
</evidence>
<dbReference type="OrthoDB" id="5382271at2"/>
<evidence type="ECO:0000313" key="3">
    <source>
        <dbReference type="Proteomes" id="UP000182719"/>
    </source>
</evidence>
<accession>A0A1H7QR24</accession>
<gene>
    <name evidence="2" type="ORF">SAMN05444354_106221</name>
</gene>
<name>A0A1H7QR24_STIAU</name>
<reference evidence="3" key="1">
    <citation type="submission" date="2016-10" db="EMBL/GenBank/DDBJ databases">
        <authorList>
            <person name="Varghese N."/>
            <person name="Submissions S."/>
        </authorList>
    </citation>
    <scope>NUCLEOTIDE SEQUENCE [LARGE SCALE GENOMIC DNA]</scope>
    <source>
        <strain evidence="3">DSM 17044</strain>
    </source>
</reference>
<dbReference type="AlphaFoldDB" id="A0A1H7QR24"/>
<feature type="domain" description="STAS" evidence="1">
    <location>
        <begin position="25"/>
        <end position="119"/>
    </location>
</feature>
<sequence length="127" mass="13830">MNWASESRQSIPAGAVSGRVETLCLEGELSEQDLLQVSEDLLRRLQRGLRQAVVDFSEVGHLDYRGVKALVARVEGYRRAGGDIKLSGLSPYLAAIFRAAGAHGAFEVYPHMNDARAAFALSRAPFV</sequence>
<keyword evidence="3" id="KW-1185">Reference proteome</keyword>
<dbReference type="Proteomes" id="UP000182719">
    <property type="component" value="Unassembled WGS sequence"/>
</dbReference>